<evidence type="ECO:0000256" key="1">
    <source>
        <dbReference type="ARBA" id="ARBA00006432"/>
    </source>
</evidence>
<dbReference type="GO" id="GO:0005524">
    <property type="term" value="F:ATP binding"/>
    <property type="evidence" value="ECO:0007669"/>
    <property type="project" value="UniProtKB-KW"/>
</dbReference>
<evidence type="ECO:0000313" key="8">
    <source>
        <dbReference type="Proteomes" id="UP000823615"/>
    </source>
</evidence>
<proteinExistence type="inferred from homology"/>
<evidence type="ECO:0000313" key="7">
    <source>
        <dbReference type="EMBL" id="MBO8437116.1"/>
    </source>
</evidence>
<comment type="similarity">
    <text evidence="1">Belongs to the ATP-dependent AMP-binding enzyme family.</text>
</comment>
<dbReference type="GO" id="GO:0016405">
    <property type="term" value="F:CoA-ligase activity"/>
    <property type="evidence" value="ECO:0007669"/>
    <property type="project" value="UniProtKB-ARBA"/>
</dbReference>
<dbReference type="Gene3D" id="3.40.50.12780">
    <property type="entry name" value="N-terminal domain of ligase-like"/>
    <property type="match status" value="1"/>
</dbReference>
<dbReference type="InterPro" id="IPR051087">
    <property type="entry name" value="Mitochondrial_ACSM"/>
</dbReference>
<dbReference type="AlphaFoldDB" id="A0A9D9E2R4"/>
<feature type="domain" description="AMP-dependent synthetase/ligase" evidence="5">
    <location>
        <begin position="38"/>
        <end position="390"/>
    </location>
</feature>
<dbReference type="PROSITE" id="PS00455">
    <property type="entry name" value="AMP_BINDING"/>
    <property type="match status" value="1"/>
</dbReference>
<dbReference type="InterPro" id="IPR045851">
    <property type="entry name" value="AMP-bd_C_sf"/>
</dbReference>
<dbReference type="InterPro" id="IPR000873">
    <property type="entry name" value="AMP-dep_synth/lig_dom"/>
</dbReference>
<evidence type="ECO:0000259" key="6">
    <source>
        <dbReference type="Pfam" id="PF13193"/>
    </source>
</evidence>
<dbReference type="SUPFAM" id="SSF56801">
    <property type="entry name" value="Acetyl-CoA synthetase-like"/>
    <property type="match status" value="1"/>
</dbReference>
<sequence>MSIYKRFCKETVDENGRLLDIEFNYPNNFNFGYDVVDKIAEETPDKKAMVWCNTENEEHIFSFADISLMSNKVASVLLDGGIKRGDKVIVALKRHYEYWFLAVALHKIGAVMIPVTHMLTADDFIYRLDASKAVAVIATPFNDVPKHVTEAVARGGYNLKLWTVQQDIPGFRNLTKEMEAASPLAKRIETVVTDPMVLYFTSGTTGYPKGVMHDFSYPLAHIVTAAYWQQAEDNGLHFTVSETGWAKASWGKIYGQWLVGSAVMVFDFDNFDPRQLATVINRYGVTSFCAPPTIYRYLVKKGVPEMPSLRHTATAGEYLNPEIFRLFKEKTGLELHEGYGQTETTLLAANFKGMKAVDGSLGVSSPQYDVRLIAKDGSIPKPGEIGEIVVVPRDGKKPIGIFTAYLGNDEMYKEVWRDGVYHTGDSAWLDENGAFWFNGRFDDIIKSGGFRIGPGEIEDILITHPAVMECSVIGVPDPLRGQAIKAIIVLAEGYEPSHKLDKEIKDYCNSRLADYKWIRIVEFTEAMPKTISGKIRKAEQRKAAEN</sequence>
<name>A0A9D9E2R4_9SPIO</name>
<dbReference type="GO" id="GO:0004321">
    <property type="term" value="F:fatty-acyl-CoA synthase activity"/>
    <property type="evidence" value="ECO:0007669"/>
    <property type="project" value="TreeGrafter"/>
</dbReference>
<reference evidence="7" key="1">
    <citation type="submission" date="2020-10" db="EMBL/GenBank/DDBJ databases">
        <authorList>
            <person name="Gilroy R."/>
        </authorList>
    </citation>
    <scope>NUCLEOTIDE SEQUENCE</scope>
    <source>
        <strain evidence="7">7293</strain>
    </source>
</reference>
<evidence type="ECO:0000256" key="2">
    <source>
        <dbReference type="ARBA" id="ARBA00022598"/>
    </source>
</evidence>
<dbReference type="Pfam" id="PF00501">
    <property type="entry name" value="AMP-binding"/>
    <property type="match status" value="1"/>
</dbReference>
<dbReference type="GO" id="GO:0015645">
    <property type="term" value="F:fatty acid ligase activity"/>
    <property type="evidence" value="ECO:0007669"/>
    <property type="project" value="TreeGrafter"/>
</dbReference>
<dbReference type="InterPro" id="IPR042099">
    <property type="entry name" value="ANL_N_sf"/>
</dbReference>
<keyword evidence="4" id="KW-0067">ATP-binding</keyword>
<evidence type="ECO:0000259" key="5">
    <source>
        <dbReference type="Pfam" id="PF00501"/>
    </source>
</evidence>
<dbReference type="Gene3D" id="3.30.300.30">
    <property type="match status" value="1"/>
</dbReference>
<dbReference type="PANTHER" id="PTHR43605:SF10">
    <property type="entry name" value="ACYL-COA SYNTHETASE MEDIUM CHAIN FAMILY MEMBER 3"/>
    <property type="match status" value="1"/>
</dbReference>
<dbReference type="EMBL" id="JADIMT010000101">
    <property type="protein sequence ID" value="MBO8437116.1"/>
    <property type="molecule type" value="Genomic_DNA"/>
</dbReference>
<organism evidence="7 8">
    <name type="scientific">Candidatus Ornithospirochaeta stercoripullorum</name>
    <dbReference type="NCBI Taxonomy" id="2840899"/>
    <lineage>
        <taxon>Bacteria</taxon>
        <taxon>Pseudomonadati</taxon>
        <taxon>Spirochaetota</taxon>
        <taxon>Spirochaetia</taxon>
        <taxon>Spirochaetales</taxon>
        <taxon>Spirochaetaceae</taxon>
        <taxon>Spirochaetaceae incertae sedis</taxon>
        <taxon>Candidatus Ornithospirochaeta</taxon>
    </lineage>
</organism>
<feature type="domain" description="AMP-binding enzyme C-terminal" evidence="6">
    <location>
        <begin position="456"/>
        <end position="534"/>
    </location>
</feature>
<dbReference type="Proteomes" id="UP000823615">
    <property type="component" value="Unassembled WGS sequence"/>
</dbReference>
<accession>A0A9D9E2R4</accession>
<gene>
    <name evidence="7" type="ORF">IAA97_09080</name>
</gene>
<evidence type="ECO:0000256" key="3">
    <source>
        <dbReference type="ARBA" id="ARBA00022741"/>
    </source>
</evidence>
<keyword evidence="3" id="KW-0547">Nucleotide-binding</keyword>
<comment type="caution">
    <text evidence="7">The sequence shown here is derived from an EMBL/GenBank/DDBJ whole genome shotgun (WGS) entry which is preliminary data.</text>
</comment>
<protein>
    <submittedName>
        <fullName evidence="7">AMP-binding protein</fullName>
    </submittedName>
</protein>
<evidence type="ECO:0000256" key="4">
    <source>
        <dbReference type="ARBA" id="ARBA00022840"/>
    </source>
</evidence>
<dbReference type="GO" id="GO:0006637">
    <property type="term" value="P:acyl-CoA metabolic process"/>
    <property type="evidence" value="ECO:0007669"/>
    <property type="project" value="TreeGrafter"/>
</dbReference>
<dbReference type="InterPro" id="IPR025110">
    <property type="entry name" value="AMP-bd_C"/>
</dbReference>
<dbReference type="PANTHER" id="PTHR43605">
    <property type="entry name" value="ACYL-COENZYME A SYNTHETASE"/>
    <property type="match status" value="1"/>
</dbReference>
<dbReference type="InterPro" id="IPR020845">
    <property type="entry name" value="AMP-binding_CS"/>
</dbReference>
<keyword evidence="2" id="KW-0436">Ligase</keyword>
<dbReference type="GO" id="GO:0006633">
    <property type="term" value="P:fatty acid biosynthetic process"/>
    <property type="evidence" value="ECO:0007669"/>
    <property type="project" value="TreeGrafter"/>
</dbReference>
<dbReference type="Pfam" id="PF13193">
    <property type="entry name" value="AMP-binding_C"/>
    <property type="match status" value="1"/>
</dbReference>
<reference evidence="7" key="2">
    <citation type="journal article" date="2021" name="PeerJ">
        <title>Extensive microbial diversity within the chicken gut microbiome revealed by metagenomics and culture.</title>
        <authorList>
            <person name="Gilroy R."/>
            <person name="Ravi A."/>
            <person name="Getino M."/>
            <person name="Pursley I."/>
            <person name="Horton D.L."/>
            <person name="Alikhan N.F."/>
            <person name="Baker D."/>
            <person name="Gharbi K."/>
            <person name="Hall N."/>
            <person name="Watson M."/>
            <person name="Adriaenssens E.M."/>
            <person name="Foster-Nyarko E."/>
            <person name="Jarju S."/>
            <person name="Secka A."/>
            <person name="Antonio M."/>
            <person name="Oren A."/>
            <person name="Chaudhuri R.R."/>
            <person name="La Ragione R."/>
            <person name="Hildebrand F."/>
            <person name="Pallen M.J."/>
        </authorList>
    </citation>
    <scope>NUCLEOTIDE SEQUENCE</scope>
    <source>
        <strain evidence="7">7293</strain>
    </source>
</reference>